<dbReference type="InterPro" id="IPR009056">
    <property type="entry name" value="Cyt_c-like_dom"/>
</dbReference>
<evidence type="ECO:0000313" key="7">
    <source>
        <dbReference type="EMBL" id="OAZ09398.1"/>
    </source>
</evidence>
<accession>A0A853KYX8</accession>
<evidence type="ECO:0000256" key="4">
    <source>
        <dbReference type="PROSITE-ProRule" id="PRU00433"/>
    </source>
</evidence>
<dbReference type="GO" id="GO:0009055">
    <property type="term" value="F:electron transfer activity"/>
    <property type="evidence" value="ECO:0007669"/>
    <property type="project" value="InterPro"/>
</dbReference>
<gene>
    <name evidence="7" type="ORF">TH4_13165</name>
</gene>
<dbReference type="GO" id="GO:0046872">
    <property type="term" value="F:metal ion binding"/>
    <property type="evidence" value="ECO:0007669"/>
    <property type="project" value="UniProtKB-KW"/>
</dbReference>
<evidence type="ECO:0000256" key="2">
    <source>
        <dbReference type="ARBA" id="ARBA00022723"/>
    </source>
</evidence>
<dbReference type="Gene3D" id="1.10.760.10">
    <property type="entry name" value="Cytochrome c-like domain"/>
    <property type="match status" value="1"/>
</dbReference>
<dbReference type="GO" id="GO:0020037">
    <property type="term" value="F:heme binding"/>
    <property type="evidence" value="ECO:0007669"/>
    <property type="project" value="InterPro"/>
</dbReference>
<keyword evidence="1 4" id="KW-0349">Heme</keyword>
<proteinExistence type="predicted"/>
<protein>
    <recommendedName>
        <fullName evidence="6">Cytochrome c domain-containing protein</fullName>
    </recommendedName>
</protein>
<feature type="transmembrane region" description="Helical" evidence="5">
    <location>
        <begin position="21"/>
        <end position="41"/>
    </location>
</feature>
<keyword evidence="5" id="KW-0812">Transmembrane</keyword>
<dbReference type="PROSITE" id="PS51007">
    <property type="entry name" value="CYTC"/>
    <property type="match status" value="1"/>
</dbReference>
<dbReference type="SUPFAM" id="SSF46626">
    <property type="entry name" value="Cytochrome c"/>
    <property type="match status" value="1"/>
</dbReference>
<name>A0A853KYX8_9PROT</name>
<keyword evidence="2 4" id="KW-0479">Metal-binding</keyword>
<feature type="domain" description="Cytochrome c" evidence="6">
    <location>
        <begin position="72"/>
        <end position="148"/>
    </location>
</feature>
<evidence type="ECO:0000259" key="6">
    <source>
        <dbReference type="PROSITE" id="PS51007"/>
    </source>
</evidence>
<evidence type="ECO:0000256" key="1">
    <source>
        <dbReference type="ARBA" id="ARBA00022617"/>
    </source>
</evidence>
<sequence>MRDCHRKHHETDGGRALTARVFRVLGIDKIWLCVAFGIFLIPNFSFAESGAEKTTPDMPLGEAIGQVLAMPGDADYGAYLATECLTCHQRQAANHAIPVIDGLPREYFVEAMLEYKYRLRDNSVMQAIMASLGMEELAALATYFSTKE</sequence>
<dbReference type="RefSeq" id="WP_064781409.1">
    <property type="nucleotide sequence ID" value="NZ_JPVZ01000005.1"/>
</dbReference>
<evidence type="ECO:0000256" key="3">
    <source>
        <dbReference type="ARBA" id="ARBA00023004"/>
    </source>
</evidence>
<evidence type="ECO:0000256" key="5">
    <source>
        <dbReference type="SAM" id="Phobius"/>
    </source>
</evidence>
<comment type="caution">
    <text evidence="7">The sequence shown here is derived from an EMBL/GenBank/DDBJ whole genome shotgun (WGS) entry which is preliminary data.</text>
</comment>
<dbReference type="AlphaFoldDB" id="A0A853KYX8"/>
<dbReference type="InterPro" id="IPR036909">
    <property type="entry name" value="Cyt_c-like_dom_sf"/>
</dbReference>
<keyword evidence="5" id="KW-0472">Membrane</keyword>
<dbReference type="EMBL" id="JPVZ01000005">
    <property type="protein sequence ID" value="OAZ09398.1"/>
    <property type="molecule type" value="Genomic_DNA"/>
</dbReference>
<organism evidence="7 8">
    <name type="scientific">Thalassospira tepidiphila MCCC 1A03514</name>
    <dbReference type="NCBI Taxonomy" id="1177930"/>
    <lineage>
        <taxon>Bacteria</taxon>
        <taxon>Pseudomonadati</taxon>
        <taxon>Pseudomonadota</taxon>
        <taxon>Alphaproteobacteria</taxon>
        <taxon>Rhodospirillales</taxon>
        <taxon>Thalassospiraceae</taxon>
        <taxon>Thalassospira</taxon>
    </lineage>
</organism>
<keyword evidence="5" id="KW-1133">Transmembrane helix</keyword>
<reference evidence="7 8" key="1">
    <citation type="submission" date="2014-07" db="EMBL/GenBank/DDBJ databases">
        <title>Draft genome sequence of Thalassospira tepidiphila 1-1B.</title>
        <authorList>
            <person name="Lai Q."/>
            <person name="Shao Z."/>
        </authorList>
    </citation>
    <scope>NUCLEOTIDE SEQUENCE [LARGE SCALE GENOMIC DNA]</scope>
    <source>
        <strain evidence="7 8">MCCC 1A03514</strain>
    </source>
</reference>
<evidence type="ECO:0000313" key="8">
    <source>
        <dbReference type="Proteomes" id="UP000094009"/>
    </source>
</evidence>
<dbReference type="Proteomes" id="UP000094009">
    <property type="component" value="Unassembled WGS sequence"/>
</dbReference>
<keyword evidence="3 4" id="KW-0408">Iron</keyword>